<dbReference type="InterPro" id="IPR036196">
    <property type="entry name" value="Ptyr_pPase_sf"/>
</dbReference>
<dbReference type="SMART" id="SM00226">
    <property type="entry name" value="LMWPc"/>
    <property type="match status" value="1"/>
</dbReference>
<name>A0A8D4UW88_9FIRM</name>
<accession>A0A8D4UW88</accession>
<dbReference type="Proteomes" id="UP000320585">
    <property type="component" value="Chromosome"/>
</dbReference>
<dbReference type="RefSeq" id="WP_022382536.1">
    <property type="nucleotide sequence ID" value="NZ_AP019697.1"/>
</dbReference>
<keyword evidence="3" id="KW-1185">Reference proteome</keyword>
<dbReference type="GeneID" id="92717308"/>
<feature type="domain" description="Phosphotyrosine protein phosphatase I" evidence="1">
    <location>
        <begin position="2"/>
        <end position="146"/>
    </location>
</feature>
<dbReference type="SUPFAM" id="SSF52788">
    <property type="entry name" value="Phosphotyrosine protein phosphatases I"/>
    <property type="match status" value="1"/>
</dbReference>
<evidence type="ECO:0000313" key="3">
    <source>
        <dbReference type="Proteomes" id="UP000320585"/>
    </source>
</evidence>
<dbReference type="Pfam" id="PF01451">
    <property type="entry name" value="LMWPc"/>
    <property type="match status" value="1"/>
</dbReference>
<protein>
    <submittedName>
        <fullName evidence="2">Phosphotyrosine protein phosphatase</fullName>
    </submittedName>
</protein>
<proteinExistence type="predicted"/>
<evidence type="ECO:0000259" key="1">
    <source>
        <dbReference type="SMART" id="SM00226"/>
    </source>
</evidence>
<dbReference type="OrthoDB" id="9784339at2"/>
<gene>
    <name evidence="2" type="primary">ptpA</name>
    <name evidence="2" type="ORF">Dia5BBH33_21140</name>
</gene>
<dbReference type="KEGG" id="dho:Dia5BBH33_21140"/>
<dbReference type="InterPro" id="IPR023485">
    <property type="entry name" value="Ptyr_pPase"/>
</dbReference>
<dbReference type="Gene3D" id="3.40.50.2300">
    <property type="match status" value="1"/>
</dbReference>
<dbReference type="EMBL" id="AP019697">
    <property type="protein sequence ID" value="BBK26179.1"/>
    <property type="molecule type" value="Genomic_DNA"/>
</dbReference>
<evidence type="ECO:0000313" key="2">
    <source>
        <dbReference type="EMBL" id="BBK26179.1"/>
    </source>
</evidence>
<organism evidence="2 3">
    <name type="scientific">Dialister hominis</name>
    <dbReference type="NCBI Taxonomy" id="2582419"/>
    <lineage>
        <taxon>Bacteria</taxon>
        <taxon>Bacillati</taxon>
        <taxon>Bacillota</taxon>
        <taxon>Negativicutes</taxon>
        <taxon>Veillonellales</taxon>
        <taxon>Veillonellaceae</taxon>
        <taxon>Dialister</taxon>
    </lineage>
</organism>
<reference evidence="3" key="1">
    <citation type="submission" date="2019-05" db="EMBL/GenBank/DDBJ databases">
        <title>Complete genome sequencing of Dialister sp. strain 5BBH33.</title>
        <authorList>
            <person name="Sakamoto M."/>
            <person name="Murakami T."/>
            <person name="Mori H."/>
        </authorList>
    </citation>
    <scope>NUCLEOTIDE SEQUENCE [LARGE SCALE GENOMIC DNA]</scope>
    <source>
        <strain evidence="3">5BBH33</strain>
    </source>
</reference>
<dbReference type="AlphaFoldDB" id="A0A8D4UW88"/>
<sequence length="152" mass="16690">MFKLLFLTHTGTGQPPAALFIARQLIQDADLEDRIEAESARIEDCKGEPLCEEGKNALEAAGFPVTPEVPIPLEWKTYDNYNLILLVDNPDNPALFNTMGGDVDNKIHLLSEYAGFEGDIENPYEEGTFAGAIKASEAACKGLIDQLSSWMK</sequence>